<organism evidence="7">
    <name type="scientific">marine metagenome</name>
    <dbReference type="NCBI Taxonomy" id="408172"/>
    <lineage>
        <taxon>unclassified sequences</taxon>
        <taxon>metagenomes</taxon>
        <taxon>ecological metagenomes</taxon>
    </lineage>
</organism>
<evidence type="ECO:0000256" key="6">
    <source>
        <dbReference type="ARBA" id="ARBA00023296"/>
    </source>
</evidence>
<evidence type="ECO:0000256" key="2">
    <source>
        <dbReference type="ARBA" id="ARBA00022595"/>
    </source>
</evidence>
<dbReference type="Pfam" id="PF12236">
    <property type="entry name" value="Head-tail_con"/>
    <property type="match status" value="1"/>
</dbReference>
<dbReference type="GO" id="GO:0046718">
    <property type="term" value="P:symbiont entry into host cell"/>
    <property type="evidence" value="ECO:0007669"/>
    <property type="project" value="UniProtKB-KW"/>
</dbReference>
<feature type="non-terminal residue" evidence="7">
    <location>
        <position position="232"/>
    </location>
</feature>
<keyword evidence="5" id="KW-0231">Viral genome packaging</keyword>
<dbReference type="GO" id="GO:0044423">
    <property type="term" value="C:virion component"/>
    <property type="evidence" value="ECO:0007669"/>
    <property type="project" value="UniProtKB-KW"/>
</dbReference>
<evidence type="ECO:0000313" key="7">
    <source>
        <dbReference type="EMBL" id="SVB28341.1"/>
    </source>
</evidence>
<evidence type="ECO:0000256" key="5">
    <source>
        <dbReference type="ARBA" id="ARBA00023219"/>
    </source>
</evidence>
<keyword evidence="6" id="KW-1160">Virus entry into host cell</keyword>
<accession>A0A382CRY4</accession>
<evidence type="ECO:0000256" key="3">
    <source>
        <dbReference type="ARBA" id="ARBA00022612"/>
    </source>
</evidence>
<name>A0A382CRY4_9ZZZZ</name>
<proteinExistence type="predicted"/>
<sequence>MSKFVIPKELGTIEELIARFDAAKARKQPWINHLRECYDMALPQRENFSMHTPGQKKNIDIYDSTAVMGVQKFASRVQATLVPPWRQWSKLVVGSEIYEDEDEIQEYLDEATGILFDHINHSNFATQAHEALLDLSVSTGALMLEEAEPGGDSLLHFTAVPLADLYPEEGPRGTIETVWRVHAVPARHIDRIWPGAEVSDETKTKVIDSPDQKITLIEGTIFAPKENAYYQC</sequence>
<comment type="subcellular location">
    <subcellularLocation>
        <location evidence="1">Virion</location>
    </subcellularLocation>
</comment>
<dbReference type="EMBL" id="UINC01035631">
    <property type="protein sequence ID" value="SVB28341.1"/>
    <property type="molecule type" value="Genomic_DNA"/>
</dbReference>
<reference evidence="7" key="1">
    <citation type="submission" date="2018-05" db="EMBL/GenBank/DDBJ databases">
        <authorList>
            <person name="Lanie J.A."/>
            <person name="Ng W.-L."/>
            <person name="Kazmierczak K.M."/>
            <person name="Andrzejewski T.M."/>
            <person name="Davidsen T.M."/>
            <person name="Wayne K.J."/>
            <person name="Tettelin H."/>
            <person name="Glass J.I."/>
            <person name="Rusch D."/>
            <person name="Podicherti R."/>
            <person name="Tsui H.-C.T."/>
            <person name="Winkler M.E."/>
        </authorList>
    </citation>
    <scope>NUCLEOTIDE SEQUENCE</scope>
</reference>
<keyword evidence="4" id="KW-0946">Virion</keyword>
<protein>
    <submittedName>
        <fullName evidence="7">Uncharacterized protein</fullName>
    </submittedName>
</protein>
<evidence type="ECO:0000256" key="4">
    <source>
        <dbReference type="ARBA" id="ARBA00022844"/>
    </source>
</evidence>
<keyword evidence="3" id="KW-1188">Viral release from host cell</keyword>
<dbReference type="AlphaFoldDB" id="A0A382CRY4"/>
<dbReference type="InterPro" id="IPR020991">
    <property type="entry name" value="Connector_podovirus"/>
</dbReference>
<gene>
    <name evidence="7" type="ORF">METZ01_LOCUS181195</name>
</gene>
<keyword evidence="2" id="KW-1162">Viral penetration into host cytoplasm</keyword>
<evidence type="ECO:0000256" key="1">
    <source>
        <dbReference type="ARBA" id="ARBA00004328"/>
    </source>
</evidence>